<evidence type="ECO:0000313" key="3">
    <source>
        <dbReference type="Proteomes" id="UP000002051"/>
    </source>
</evidence>
<name>A0A072UHG1_MEDTR</name>
<proteinExistence type="predicted"/>
<protein>
    <submittedName>
        <fullName evidence="1 2">Uncharacterized protein</fullName>
    </submittedName>
</protein>
<evidence type="ECO:0000313" key="2">
    <source>
        <dbReference type="EnsemblPlants" id="KEH29122"/>
    </source>
</evidence>
<keyword evidence="3" id="KW-1185">Reference proteome</keyword>
<reference evidence="1 3" key="2">
    <citation type="journal article" date="2014" name="BMC Genomics">
        <title>An improved genome release (version Mt4.0) for the model legume Medicago truncatula.</title>
        <authorList>
            <person name="Tang H."/>
            <person name="Krishnakumar V."/>
            <person name="Bidwell S."/>
            <person name="Rosen B."/>
            <person name="Chan A."/>
            <person name="Zhou S."/>
            <person name="Gentzbittel L."/>
            <person name="Childs K.L."/>
            <person name="Yandell M."/>
            <person name="Gundlach H."/>
            <person name="Mayer K.F."/>
            <person name="Schwartz D.C."/>
            <person name="Town C.D."/>
        </authorList>
    </citation>
    <scope>GENOME REANNOTATION</scope>
    <source>
        <strain evidence="1">A17</strain>
        <strain evidence="2 3">cv. Jemalong A17</strain>
    </source>
</reference>
<dbReference type="EMBL" id="CM001220">
    <property type="protein sequence ID" value="KEH29122.1"/>
    <property type="molecule type" value="Genomic_DNA"/>
</dbReference>
<gene>
    <name evidence="1" type="ordered locus">MTR_4g025700</name>
</gene>
<dbReference type="EnsemblPlants" id="KEH29122">
    <property type="protein sequence ID" value="KEH29122"/>
    <property type="gene ID" value="MTR_4g025700"/>
</dbReference>
<organism evidence="1 3">
    <name type="scientific">Medicago truncatula</name>
    <name type="common">Barrel medic</name>
    <name type="synonym">Medicago tribuloides</name>
    <dbReference type="NCBI Taxonomy" id="3880"/>
    <lineage>
        <taxon>Eukaryota</taxon>
        <taxon>Viridiplantae</taxon>
        <taxon>Streptophyta</taxon>
        <taxon>Embryophyta</taxon>
        <taxon>Tracheophyta</taxon>
        <taxon>Spermatophyta</taxon>
        <taxon>Magnoliopsida</taxon>
        <taxon>eudicotyledons</taxon>
        <taxon>Gunneridae</taxon>
        <taxon>Pentapetalae</taxon>
        <taxon>rosids</taxon>
        <taxon>fabids</taxon>
        <taxon>Fabales</taxon>
        <taxon>Fabaceae</taxon>
        <taxon>Papilionoideae</taxon>
        <taxon>50 kb inversion clade</taxon>
        <taxon>NPAAA clade</taxon>
        <taxon>Hologalegina</taxon>
        <taxon>IRL clade</taxon>
        <taxon>Trifolieae</taxon>
        <taxon>Medicago</taxon>
    </lineage>
</organism>
<accession>A0A072UHG1</accession>
<sequence>MEPSSVSSRTCELNESTTPFESKQKITFLNSNSLTHFIAASNHDASPLSTDIIGCSQIVLAPINIPNSSLKHILIPTLL</sequence>
<reference evidence="1 3" key="1">
    <citation type="journal article" date="2011" name="Nature">
        <title>The Medicago genome provides insight into the evolution of rhizobial symbioses.</title>
        <authorList>
            <person name="Young N.D."/>
            <person name="Debelle F."/>
            <person name="Oldroyd G.E."/>
            <person name="Geurts R."/>
            <person name="Cannon S.B."/>
            <person name="Udvardi M.K."/>
            <person name="Benedito V.A."/>
            <person name="Mayer K.F."/>
            <person name="Gouzy J."/>
            <person name="Schoof H."/>
            <person name="Van de Peer Y."/>
            <person name="Proost S."/>
            <person name="Cook D.R."/>
            <person name="Meyers B.C."/>
            <person name="Spannagl M."/>
            <person name="Cheung F."/>
            <person name="De Mita S."/>
            <person name="Krishnakumar V."/>
            <person name="Gundlach H."/>
            <person name="Zhou S."/>
            <person name="Mudge J."/>
            <person name="Bharti A.K."/>
            <person name="Murray J.D."/>
            <person name="Naoumkina M.A."/>
            <person name="Rosen B."/>
            <person name="Silverstein K.A."/>
            <person name="Tang H."/>
            <person name="Rombauts S."/>
            <person name="Zhao P.X."/>
            <person name="Zhou P."/>
            <person name="Barbe V."/>
            <person name="Bardou P."/>
            <person name="Bechner M."/>
            <person name="Bellec A."/>
            <person name="Berger A."/>
            <person name="Berges H."/>
            <person name="Bidwell S."/>
            <person name="Bisseling T."/>
            <person name="Choisne N."/>
            <person name="Couloux A."/>
            <person name="Denny R."/>
            <person name="Deshpande S."/>
            <person name="Dai X."/>
            <person name="Doyle J.J."/>
            <person name="Dudez A.M."/>
            <person name="Farmer A.D."/>
            <person name="Fouteau S."/>
            <person name="Franken C."/>
            <person name="Gibelin C."/>
            <person name="Gish J."/>
            <person name="Goldstein S."/>
            <person name="Gonzalez A.J."/>
            <person name="Green P.J."/>
            <person name="Hallab A."/>
            <person name="Hartog M."/>
            <person name="Hua A."/>
            <person name="Humphray S.J."/>
            <person name="Jeong D.H."/>
            <person name="Jing Y."/>
            <person name="Jocker A."/>
            <person name="Kenton S.M."/>
            <person name="Kim D.J."/>
            <person name="Klee K."/>
            <person name="Lai H."/>
            <person name="Lang C."/>
            <person name="Lin S."/>
            <person name="Macmil S.L."/>
            <person name="Magdelenat G."/>
            <person name="Matthews L."/>
            <person name="McCorrison J."/>
            <person name="Monaghan E.L."/>
            <person name="Mun J.H."/>
            <person name="Najar F.Z."/>
            <person name="Nicholson C."/>
            <person name="Noirot C."/>
            <person name="O'Bleness M."/>
            <person name="Paule C.R."/>
            <person name="Poulain J."/>
            <person name="Prion F."/>
            <person name="Qin B."/>
            <person name="Qu C."/>
            <person name="Retzel E.F."/>
            <person name="Riddle C."/>
            <person name="Sallet E."/>
            <person name="Samain S."/>
            <person name="Samson N."/>
            <person name="Sanders I."/>
            <person name="Saurat O."/>
            <person name="Scarpelli C."/>
            <person name="Schiex T."/>
            <person name="Segurens B."/>
            <person name="Severin A.J."/>
            <person name="Sherrier D.J."/>
            <person name="Shi R."/>
            <person name="Sims S."/>
            <person name="Singer S.R."/>
            <person name="Sinharoy S."/>
            <person name="Sterck L."/>
            <person name="Viollet A."/>
            <person name="Wang B.B."/>
            <person name="Wang K."/>
            <person name="Wang M."/>
            <person name="Wang X."/>
            <person name="Warfsmann J."/>
            <person name="Weissenbach J."/>
            <person name="White D.D."/>
            <person name="White J.D."/>
            <person name="Wiley G.B."/>
            <person name="Wincker P."/>
            <person name="Xing Y."/>
            <person name="Yang L."/>
            <person name="Yao Z."/>
            <person name="Ying F."/>
            <person name="Zhai J."/>
            <person name="Zhou L."/>
            <person name="Zuber A."/>
            <person name="Denarie J."/>
            <person name="Dixon R.A."/>
            <person name="May G.D."/>
            <person name="Schwartz D.C."/>
            <person name="Rogers J."/>
            <person name="Quetier F."/>
            <person name="Town C.D."/>
            <person name="Roe B.A."/>
        </authorList>
    </citation>
    <scope>NUCLEOTIDE SEQUENCE [LARGE SCALE GENOMIC DNA]</scope>
    <source>
        <strain evidence="1">A17</strain>
        <strain evidence="2 3">cv. Jemalong A17</strain>
    </source>
</reference>
<dbReference type="Proteomes" id="UP000002051">
    <property type="component" value="Chromosome 4"/>
</dbReference>
<dbReference type="AlphaFoldDB" id="A0A072UHG1"/>
<evidence type="ECO:0000313" key="1">
    <source>
        <dbReference type="EMBL" id="KEH29122.1"/>
    </source>
</evidence>
<dbReference type="HOGENOM" id="CLU_2609643_0_0_1"/>
<reference evidence="2" key="3">
    <citation type="submission" date="2015-04" db="UniProtKB">
        <authorList>
            <consortium name="EnsemblPlants"/>
        </authorList>
    </citation>
    <scope>IDENTIFICATION</scope>
    <source>
        <strain evidence="2">cv. Jemalong A17</strain>
    </source>
</reference>